<dbReference type="EMBL" id="JTDY01003409">
    <property type="protein sequence ID" value="KOB69602.1"/>
    <property type="molecule type" value="Genomic_DNA"/>
</dbReference>
<dbReference type="GO" id="GO:0007018">
    <property type="term" value="P:microtubule-based movement"/>
    <property type="evidence" value="ECO:0007669"/>
    <property type="project" value="InterPro"/>
</dbReference>
<dbReference type="GO" id="GO:0008017">
    <property type="term" value="F:microtubule binding"/>
    <property type="evidence" value="ECO:0007669"/>
    <property type="project" value="InterPro"/>
</dbReference>
<dbReference type="InterPro" id="IPR027417">
    <property type="entry name" value="P-loop_NTPase"/>
</dbReference>
<evidence type="ECO:0000259" key="6">
    <source>
        <dbReference type="PROSITE" id="PS50067"/>
    </source>
</evidence>
<evidence type="ECO:0000256" key="5">
    <source>
        <dbReference type="PROSITE-ProRule" id="PRU00283"/>
    </source>
</evidence>
<dbReference type="PROSITE" id="PS50067">
    <property type="entry name" value="KINESIN_MOTOR_2"/>
    <property type="match status" value="1"/>
</dbReference>
<accession>A0A0L7L2C0</accession>
<keyword evidence="4" id="KW-0206">Cytoskeleton</keyword>
<keyword evidence="8" id="KW-1185">Reference proteome</keyword>
<comment type="caution">
    <text evidence="7">The sequence shown here is derived from an EMBL/GenBank/DDBJ whole genome shotgun (WGS) entry which is preliminary data.</text>
</comment>
<proteinExistence type="inferred from homology"/>
<reference evidence="7 8" key="1">
    <citation type="journal article" date="2015" name="Genome Biol. Evol.">
        <title>The genome of winter moth (Operophtera brumata) provides a genomic perspective on sexual dimorphism and phenology.</title>
        <authorList>
            <person name="Derks M.F."/>
            <person name="Smit S."/>
            <person name="Salis L."/>
            <person name="Schijlen E."/>
            <person name="Bossers A."/>
            <person name="Mateman C."/>
            <person name="Pijl A.S."/>
            <person name="de Ridder D."/>
            <person name="Groenen M.A."/>
            <person name="Visser M.E."/>
            <person name="Megens H.J."/>
        </authorList>
    </citation>
    <scope>NUCLEOTIDE SEQUENCE [LARGE SCALE GENOMIC DNA]</scope>
    <source>
        <strain evidence="7">WM2013NL</strain>
        <tissue evidence="7">Head and thorax</tissue>
    </source>
</reference>
<dbReference type="PANTHER" id="PTHR24115:SF997">
    <property type="entry name" value="KINESIN-LIKE PROTEIN UNC-104"/>
    <property type="match status" value="1"/>
</dbReference>
<dbReference type="GO" id="GO:0005874">
    <property type="term" value="C:microtubule"/>
    <property type="evidence" value="ECO:0007669"/>
    <property type="project" value="TreeGrafter"/>
</dbReference>
<keyword evidence="4" id="KW-0963">Cytoplasm</keyword>
<organism evidence="7 8">
    <name type="scientific">Operophtera brumata</name>
    <name type="common">Winter moth</name>
    <name type="synonym">Phalaena brumata</name>
    <dbReference type="NCBI Taxonomy" id="104452"/>
    <lineage>
        <taxon>Eukaryota</taxon>
        <taxon>Metazoa</taxon>
        <taxon>Ecdysozoa</taxon>
        <taxon>Arthropoda</taxon>
        <taxon>Hexapoda</taxon>
        <taxon>Insecta</taxon>
        <taxon>Pterygota</taxon>
        <taxon>Neoptera</taxon>
        <taxon>Endopterygota</taxon>
        <taxon>Lepidoptera</taxon>
        <taxon>Glossata</taxon>
        <taxon>Ditrysia</taxon>
        <taxon>Geometroidea</taxon>
        <taxon>Geometridae</taxon>
        <taxon>Larentiinae</taxon>
        <taxon>Operophtera</taxon>
    </lineage>
</organism>
<dbReference type="GO" id="GO:0005871">
    <property type="term" value="C:kinesin complex"/>
    <property type="evidence" value="ECO:0007669"/>
    <property type="project" value="TreeGrafter"/>
</dbReference>
<comment type="similarity">
    <text evidence="5">Belongs to the TRAFAC class myosin-kinesin ATPase superfamily. Kinesin family.</text>
</comment>
<evidence type="ECO:0000313" key="8">
    <source>
        <dbReference type="Proteomes" id="UP000037510"/>
    </source>
</evidence>
<evidence type="ECO:0000313" key="7">
    <source>
        <dbReference type="EMBL" id="KOB69602.1"/>
    </source>
</evidence>
<comment type="subcellular location">
    <subcellularLocation>
        <location evidence="1">Cytoplasm</location>
        <location evidence="1">Cytoskeleton</location>
    </subcellularLocation>
</comment>
<dbReference type="STRING" id="104452.A0A0L7L2C0"/>
<sequence>MIFSLDREILGKSVTALQASVPERELKSDKDRIPVVEIVDDHTVTITNTKVFETIGREVIARVSQGCSACVMAYGQSATGKTHTMMGTDTQPGLVPRLCRALADIRPIELTV</sequence>
<dbReference type="Pfam" id="PF00225">
    <property type="entry name" value="Kinesin"/>
    <property type="match status" value="1"/>
</dbReference>
<dbReference type="InterPro" id="IPR036961">
    <property type="entry name" value="Kinesin_motor_dom_sf"/>
</dbReference>
<dbReference type="Gene3D" id="3.40.850.10">
    <property type="entry name" value="Kinesin motor domain"/>
    <property type="match status" value="1"/>
</dbReference>
<dbReference type="SUPFAM" id="SSF52540">
    <property type="entry name" value="P-loop containing nucleoside triphosphate hydrolases"/>
    <property type="match status" value="1"/>
</dbReference>
<dbReference type="GO" id="GO:0003777">
    <property type="term" value="F:microtubule motor activity"/>
    <property type="evidence" value="ECO:0007669"/>
    <property type="project" value="InterPro"/>
</dbReference>
<evidence type="ECO:0000256" key="1">
    <source>
        <dbReference type="ARBA" id="ARBA00004245"/>
    </source>
</evidence>
<dbReference type="GO" id="GO:0016887">
    <property type="term" value="F:ATP hydrolysis activity"/>
    <property type="evidence" value="ECO:0007669"/>
    <property type="project" value="TreeGrafter"/>
</dbReference>
<dbReference type="PANTHER" id="PTHR24115">
    <property type="entry name" value="KINESIN-RELATED"/>
    <property type="match status" value="1"/>
</dbReference>
<feature type="domain" description="Kinesin motor" evidence="6">
    <location>
        <begin position="1"/>
        <end position="112"/>
    </location>
</feature>
<feature type="binding site" evidence="5">
    <location>
        <begin position="75"/>
        <end position="82"/>
    </location>
    <ligand>
        <name>ATP</name>
        <dbReference type="ChEBI" id="CHEBI:30616"/>
    </ligand>
</feature>
<keyword evidence="5" id="KW-0505">Motor protein</keyword>
<name>A0A0L7L2C0_OPEBR</name>
<dbReference type="InterPro" id="IPR027640">
    <property type="entry name" value="Kinesin-like_fam"/>
</dbReference>
<keyword evidence="3 5" id="KW-0067">ATP-binding</keyword>
<dbReference type="GO" id="GO:0005524">
    <property type="term" value="F:ATP binding"/>
    <property type="evidence" value="ECO:0007669"/>
    <property type="project" value="UniProtKB-UniRule"/>
</dbReference>
<evidence type="ECO:0000256" key="4">
    <source>
        <dbReference type="ARBA" id="ARBA00023212"/>
    </source>
</evidence>
<evidence type="ECO:0000256" key="2">
    <source>
        <dbReference type="ARBA" id="ARBA00022741"/>
    </source>
</evidence>
<keyword evidence="2 5" id="KW-0547">Nucleotide-binding</keyword>
<gene>
    <name evidence="7" type="ORF">OBRU01_18150</name>
</gene>
<dbReference type="InterPro" id="IPR001752">
    <property type="entry name" value="Kinesin_motor_dom"/>
</dbReference>
<evidence type="ECO:0000256" key="3">
    <source>
        <dbReference type="ARBA" id="ARBA00022840"/>
    </source>
</evidence>
<dbReference type="AlphaFoldDB" id="A0A0L7L2C0"/>
<feature type="non-terminal residue" evidence="7">
    <location>
        <position position="112"/>
    </location>
</feature>
<protein>
    <submittedName>
        <fullName evidence="7">Putative kinesin-like motor protein C20orf23</fullName>
    </submittedName>
</protein>
<dbReference type="Proteomes" id="UP000037510">
    <property type="component" value="Unassembled WGS sequence"/>
</dbReference>